<dbReference type="SUPFAM" id="SSF50729">
    <property type="entry name" value="PH domain-like"/>
    <property type="match status" value="1"/>
</dbReference>
<evidence type="ECO:0000313" key="1">
    <source>
        <dbReference type="EMBL" id="OQS05787.1"/>
    </source>
</evidence>
<dbReference type="GO" id="GO:0005634">
    <property type="term" value="C:nucleus"/>
    <property type="evidence" value="ECO:0007669"/>
    <property type="project" value="TreeGrafter"/>
</dbReference>
<protein>
    <recommendedName>
        <fullName evidence="3">GRAM domain-containing protein</fullName>
    </recommendedName>
</protein>
<dbReference type="AlphaFoldDB" id="A0A1W0A673"/>
<accession>A0A1W0A673</accession>
<gene>
    <name evidence="1" type="ORF">THRCLA_02123</name>
</gene>
<sequence>MSVDPILHGDSTPMLISPFERFHFVLNNVKFSILSGSGYPGEGGMYVGRLGRLYLSSYRLIYVETDPGIRQFRSFSLPLHAIHSNHHFQTHFFSYPTYEGLIVPVPGGGLVGIGRFKFTFLGVGFEEFQSFYAPLFANSRNLYEQMQQRSSPSIVQVPGPDAFKRAGNSKKIAFCSPNDPFTLFIQGNSQA</sequence>
<dbReference type="InterPro" id="IPR044852">
    <property type="entry name" value="WBP2-like"/>
</dbReference>
<evidence type="ECO:0000313" key="2">
    <source>
        <dbReference type="Proteomes" id="UP000243217"/>
    </source>
</evidence>
<dbReference type="OrthoDB" id="1259151at2759"/>
<keyword evidence="2" id="KW-1185">Reference proteome</keyword>
<dbReference type="PANTHER" id="PTHR31606">
    <property type="entry name" value="WW DOMAIN BINDING PROTEIN 2, ISOFORM E"/>
    <property type="match status" value="1"/>
</dbReference>
<reference evidence="1 2" key="1">
    <citation type="journal article" date="2014" name="Genome Biol. Evol.">
        <title>The secreted proteins of Achlya hypogyna and Thraustotheca clavata identify the ancestral oomycete secretome and reveal gene acquisitions by horizontal gene transfer.</title>
        <authorList>
            <person name="Misner I."/>
            <person name="Blouin N."/>
            <person name="Leonard G."/>
            <person name="Richards T.A."/>
            <person name="Lane C.E."/>
        </authorList>
    </citation>
    <scope>NUCLEOTIDE SEQUENCE [LARGE SCALE GENOMIC DNA]</scope>
    <source>
        <strain evidence="1 2">ATCC 34112</strain>
    </source>
</reference>
<comment type="caution">
    <text evidence="1">The sequence shown here is derived from an EMBL/GenBank/DDBJ whole genome shotgun (WGS) entry which is preliminary data.</text>
</comment>
<proteinExistence type="predicted"/>
<dbReference type="PANTHER" id="PTHR31606:SF1">
    <property type="entry name" value="WW DOMAIN BINDING PROTEIN 2, ISOFORM E"/>
    <property type="match status" value="1"/>
</dbReference>
<dbReference type="Proteomes" id="UP000243217">
    <property type="component" value="Unassembled WGS sequence"/>
</dbReference>
<dbReference type="EMBL" id="JNBS01000415">
    <property type="protein sequence ID" value="OQS05787.1"/>
    <property type="molecule type" value="Genomic_DNA"/>
</dbReference>
<organism evidence="1 2">
    <name type="scientific">Thraustotheca clavata</name>
    <dbReference type="NCBI Taxonomy" id="74557"/>
    <lineage>
        <taxon>Eukaryota</taxon>
        <taxon>Sar</taxon>
        <taxon>Stramenopiles</taxon>
        <taxon>Oomycota</taxon>
        <taxon>Saprolegniomycetes</taxon>
        <taxon>Saprolegniales</taxon>
        <taxon>Achlyaceae</taxon>
        <taxon>Thraustotheca</taxon>
    </lineage>
</organism>
<evidence type="ECO:0008006" key="3">
    <source>
        <dbReference type="Google" id="ProtNLM"/>
    </source>
</evidence>
<dbReference type="GO" id="GO:0003713">
    <property type="term" value="F:transcription coactivator activity"/>
    <property type="evidence" value="ECO:0007669"/>
    <property type="project" value="InterPro"/>
</dbReference>
<dbReference type="GO" id="GO:0031490">
    <property type="term" value="F:chromatin DNA binding"/>
    <property type="evidence" value="ECO:0007669"/>
    <property type="project" value="TreeGrafter"/>
</dbReference>
<name>A0A1W0A673_9STRA</name>
<dbReference type="STRING" id="74557.A0A1W0A673"/>